<feature type="compositionally biased region" description="Polar residues" evidence="3">
    <location>
        <begin position="75"/>
        <end position="90"/>
    </location>
</feature>
<protein>
    <submittedName>
        <fullName evidence="4">At3g02200-like protein</fullName>
    </submittedName>
</protein>
<organism evidence="4">
    <name type="scientific">Brassica oleracea var. alboglabra</name>
    <name type="common">Chinese kale</name>
    <name type="synonym">Brassica alboglabra</name>
    <dbReference type="NCBI Taxonomy" id="3714"/>
    <lineage>
        <taxon>Eukaryota</taxon>
        <taxon>Viridiplantae</taxon>
        <taxon>Streptophyta</taxon>
        <taxon>Embryophyta</taxon>
        <taxon>Tracheophyta</taxon>
        <taxon>Spermatophyta</taxon>
        <taxon>Magnoliopsida</taxon>
        <taxon>eudicotyledons</taxon>
        <taxon>Gunneridae</taxon>
        <taxon>Pentapetalae</taxon>
        <taxon>rosids</taxon>
        <taxon>malvids</taxon>
        <taxon>Brassicales</taxon>
        <taxon>Brassicaceae</taxon>
        <taxon>Brassiceae</taxon>
        <taxon>Brassica</taxon>
    </lineage>
</organism>
<dbReference type="AlphaFoldDB" id="A0A075QUR2"/>
<dbReference type="InterPro" id="IPR039613">
    <property type="entry name" value="SPR1/2/3/4/5"/>
</dbReference>
<evidence type="ECO:0000313" key="4">
    <source>
        <dbReference type="EMBL" id="AIG20404.1"/>
    </source>
</evidence>
<sequence>MGKARGVNSGVHQSSLGYLFGSSRDSPSSAATKMGTTTTTTTTTTTDGTGRRPITTTTTTVTDNNNRLAAGVRGSPNNYFRSEGQNSGNFLTERPSTKVRSAPGGVSSLGYLFGGPNAADSLGCAMTTTTTTILPTSEGDPFLSVVRFTSQLAEASEPEIARLCKEGEEFIVARKWLELASLLVASAELVSSKLSEKDFECTYIIICSIVKNANSPEDD</sequence>
<dbReference type="GO" id="GO:0010005">
    <property type="term" value="C:cortical microtubule, transverse to long axis"/>
    <property type="evidence" value="ECO:0007669"/>
    <property type="project" value="TreeGrafter"/>
</dbReference>
<evidence type="ECO:0000256" key="1">
    <source>
        <dbReference type="ARBA" id="ARBA00009656"/>
    </source>
</evidence>
<comment type="similarity">
    <text evidence="1">Belongs to the SPIRAL1 family.</text>
</comment>
<dbReference type="PANTHER" id="PTHR33403">
    <property type="entry name" value="SPR1"/>
    <property type="match status" value="1"/>
</dbReference>
<dbReference type="EMBL" id="KM027339">
    <property type="protein sequence ID" value="AIG20404.1"/>
    <property type="molecule type" value="Genomic_DNA"/>
</dbReference>
<name>A0A075QUR2_BRAOA</name>
<evidence type="ECO:0000256" key="2">
    <source>
        <dbReference type="ARBA" id="ARBA00022701"/>
    </source>
</evidence>
<gene>
    <name evidence="4" type="ORF">BoB064L23.1</name>
</gene>
<reference evidence="4" key="1">
    <citation type="submission" date="2014-06" db="EMBL/GenBank/DDBJ databases">
        <title>A trait to gene QTL analysis of seed vigour in Brassica oleracea and Arabidopsis identifies a regulator of alternative splicing and an abscisic acid effector that jointly determine seed performance.</title>
        <authorList>
            <person name="Barker G.C."/>
            <person name="Morris K."/>
            <person name="Finch-Savage W."/>
        </authorList>
    </citation>
    <scope>NUCLEOTIDE SEQUENCE</scope>
</reference>
<keyword evidence="2" id="KW-0493">Microtubule</keyword>
<proteinExistence type="inferred from homology"/>
<dbReference type="PANTHER" id="PTHR33403:SF26">
    <property type="entry name" value="PROTEIN SPIRAL1-LIKE 3"/>
    <property type="match status" value="1"/>
</dbReference>
<dbReference type="GO" id="GO:0043622">
    <property type="term" value="P:cortical microtubule organization"/>
    <property type="evidence" value="ECO:0007669"/>
    <property type="project" value="InterPro"/>
</dbReference>
<feature type="non-terminal residue" evidence="4">
    <location>
        <position position="219"/>
    </location>
</feature>
<feature type="compositionally biased region" description="Low complexity" evidence="3">
    <location>
        <begin position="32"/>
        <end position="62"/>
    </location>
</feature>
<feature type="region of interest" description="Disordered" evidence="3">
    <location>
        <begin position="1"/>
        <end position="99"/>
    </location>
</feature>
<evidence type="ECO:0000256" key="3">
    <source>
        <dbReference type="SAM" id="MobiDB-lite"/>
    </source>
</evidence>
<accession>A0A075QUR2</accession>